<name>A0A412NE29_MEDGN</name>
<dbReference type="AlphaFoldDB" id="A0A412NE29"/>
<protein>
    <submittedName>
        <fullName evidence="1">Uncharacterized protein</fullName>
    </submittedName>
</protein>
<reference evidence="1 2" key="1">
    <citation type="submission" date="2018-08" db="EMBL/GenBank/DDBJ databases">
        <title>A genome reference for cultivated species of the human gut microbiota.</title>
        <authorList>
            <person name="Zou Y."/>
            <person name="Xue W."/>
            <person name="Luo G."/>
        </authorList>
    </citation>
    <scope>NUCLEOTIDE SEQUENCE [LARGE SCALE GENOMIC DNA]</scope>
    <source>
        <strain evidence="1 2">AF19-16AC</strain>
    </source>
</reference>
<evidence type="ECO:0000313" key="1">
    <source>
        <dbReference type="EMBL" id="RGT36945.1"/>
    </source>
</evidence>
<accession>A0A412NE29</accession>
<dbReference type="EMBL" id="QRWQ01000014">
    <property type="protein sequence ID" value="RGT36945.1"/>
    <property type="molecule type" value="Genomic_DNA"/>
</dbReference>
<organism evidence="1 2">
    <name type="scientific">Mediterraneibacter gnavus</name>
    <name type="common">Ruminococcus gnavus</name>
    <dbReference type="NCBI Taxonomy" id="33038"/>
    <lineage>
        <taxon>Bacteria</taxon>
        <taxon>Bacillati</taxon>
        <taxon>Bacillota</taxon>
        <taxon>Clostridia</taxon>
        <taxon>Lachnospirales</taxon>
        <taxon>Lachnospiraceae</taxon>
        <taxon>Mediterraneibacter</taxon>
    </lineage>
</organism>
<proteinExistence type="predicted"/>
<sequence length="149" mass="16846">MSKETTRYKSNIQEKRIAKAMGGRQVVGSGSTPFLKGDVIAGDLFIEAKTKMNPSQSITVKKSWIDKAKEQSLAMRKSDYAIAVSFGDPKDYYLIEDSFMEELLKAREAVKQVQEISFEDILNGTVGDIELGWNRAIDKVRRTIEEVYE</sequence>
<evidence type="ECO:0000313" key="2">
    <source>
        <dbReference type="Proteomes" id="UP000283834"/>
    </source>
</evidence>
<gene>
    <name evidence="1" type="ORF">DWX36_12730</name>
</gene>
<comment type="caution">
    <text evidence="1">The sequence shown here is derived from an EMBL/GenBank/DDBJ whole genome shotgun (WGS) entry which is preliminary data.</text>
</comment>
<dbReference type="RefSeq" id="WP_118047143.1">
    <property type="nucleotide sequence ID" value="NZ_QRWQ01000014.1"/>
</dbReference>
<dbReference type="Proteomes" id="UP000283834">
    <property type="component" value="Unassembled WGS sequence"/>
</dbReference>